<sequence>MALQPRNARPPVPPRNDDDDVISDRIRELEQENLSLKSSLFSAQTSLASTQNELDTLSVAFGRQREVLGKQTIEVGEALDTARTNILQREKLEEWLTKALGEIDDLRNQIDVIEEGGNGENGEVGEENGYYEGSDPVEPPLSSPTPYIPSSRVRRSSDLYNSSPPPTSSSPRTLSDLGRSLLHQNRRKMSPQKQQQAKTPPPHQTSTASLAGRSPTTYHPGSNQLVQWPSSSTKMFNHLRVGPNVGSVVVGILRDSSVYIEGLCKRGKTDGLFEGVRGGEGINGSIPGTPGVKGTQEGRDGGEENFGNVDLVEEVSEYVESVQRVLLEKVEDLENINTFCKYLEQNVLVG</sequence>
<organism evidence="2 3">
    <name type="scientific">Triparma retinervis</name>
    <dbReference type="NCBI Taxonomy" id="2557542"/>
    <lineage>
        <taxon>Eukaryota</taxon>
        <taxon>Sar</taxon>
        <taxon>Stramenopiles</taxon>
        <taxon>Ochrophyta</taxon>
        <taxon>Bolidophyceae</taxon>
        <taxon>Parmales</taxon>
        <taxon>Triparmaceae</taxon>
        <taxon>Triparma</taxon>
    </lineage>
</organism>
<reference evidence="2" key="1">
    <citation type="submission" date="2022-07" db="EMBL/GenBank/DDBJ databases">
        <title>Genome analysis of Parmales, a sister group of diatoms, reveals the evolutionary specialization of diatoms from phago-mixotrophs to photoautotrophs.</title>
        <authorList>
            <person name="Ban H."/>
            <person name="Sato S."/>
            <person name="Yoshikawa S."/>
            <person name="Kazumasa Y."/>
            <person name="Nakamura Y."/>
            <person name="Ichinomiya M."/>
            <person name="Saitoh K."/>
            <person name="Sato N."/>
            <person name="Blanc-Mathieu R."/>
            <person name="Endo H."/>
            <person name="Kuwata A."/>
            <person name="Ogata H."/>
        </authorList>
    </citation>
    <scope>NUCLEOTIDE SEQUENCE</scope>
</reference>
<gene>
    <name evidence="2" type="ORF">TrRE_jg3786</name>
</gene>
<accession>A0A9W7CA26</accession>
<dbReference type="Proteomes" id="UP001165082">
    <property type="component" value="Unassembled WGS sequence"/>
</dbReference>
<comment type="caution">
    <text evidence="2">The sequence shown here is derived from an EMBL/GenBank/DDBJ whole genome shotgun (WGS) entry which is preliminary data.</text>
</comment>
<protein>
    <submittedName>
        <fullName evidence="2">Uncharacterized protein</fullName>
    </submittedName>
</protein>
<feature type="region of interest" description="Disordered" evidence="1">
    <location>
        <begin position="1"/>
        <end position="21"/>
    </location>
</feature>
<feature type="region of interest" description="Disordered" evidence="1">
    <location>
        <begin position="113"/>
        <end position="224"/>
    </location>
</feature>
<feature type="compositionally biased region" description="Polar residues" evidence="1">
    <location>
        <begin position="206"/>
        <end position="224"/>
    </location>
</feature>
<evidence type="ECO:0000256" key="1">
    <source>
        <dbReference type="SAM" id="MobiDB-lite"/>
    </source>
</evidence>
<dbReference type="EMBL" id="BRXZ01000080">
    <property type="protein sequence ID" value="GMI04587.1"/>
    <property type="molecule type" value="Genomic_DNA"/>
</dbReference>
<evidence type="ECO:0000313" key="3">
    <source>
        <dbReference type="Proteomes" id="UP001165082"/>
    </source>
</evidence>
<name>A0A9W7CA26_9STRA</name>
<dbReference type="OrthoDB" id="10395679at2759"/>
<keyword evidence="3" id="KW-1185">Reference proteome</keyword>
<feature type="region of interest" description="Disordered" evidence="1">
    <location>
        <begin position="281"/>
        <end position="300"/>
    </location>
</feature>
<feature type="compositionally biased region" description="Pro residues" evidence="1">
    <location>
        <begin position="137"/>
        <end position="147"/>
    </location>
</feature>
<evidence type="ECO:0000313" key="2">
    <source>
        <dbReference type="EMBL" id="GMI04587.1"/>
    </source>
</evidence>
<dbReference type="AlphaFoldDB" id="A0A9W7CA26"/>
<proteinExistence type="predicted"/>